<name>A0A5C5RSI3_9ACTN</name>
<evidence type="ECO:0000259" key="4">
    <source>
        <dbReference type="PROSITE" id="PS50110"/>
    </source>
</evidence>
<dbReference type="Pfam" id="PF00486">
    <property type="entry name" value="Trans_reg_C"/>
    <property type="match status" value="1"/>
</dbReference>
<dbReference type="InterPro" id="IPR001789">
    <property type="entry name" value="Sig_transdc_resp-reg_receiver"/>
</dbReference>
<dbReference type="Gene3D" id="3.40.50.2300">
    <property type="match status" value="1"/>
</dbReference>
<dbReference type="SMART" id="SM00448">
    <property type="entry name" value="REC"/>
    <property type="match status" value="1"/>
</dbReference>
<keyword evidence="2" id="KW-0597">Phosphoprotein</keyword>
<evidence type="ECO:0000313" key="6">
    <source>
        <dbReference type="EMBL" id="TWS25231.1"/>
    </source>
</evidence>
<dbReference type="GO" id="GO:0006355">
    <property type="term" value="P:regulation of DNA-templated transcription"/>
    <property type="evidence" value="ECO:0007669"/>
    <property type="project" value="InterPro"/>
</dbReference>
<proteinExistence type="predicted"/>
<dbReference type="PANTHER" id="PTHR48111">
    <property type="entry name" value="REGULATOR OF RPOS"/>
    <property type="match status" value="1"/>
</dbReference>
<dbReference type="Pfam" id="PF00072">
    <property type="entry name" value="Response_reg"/>
    <property type="match status" value="1"/>
</dbReference>
<reference evidence="6 7" key="1">
    <citation type="submission" date="2019-06" db="EMBL/GenBank/DDBJ databases">
        <authorList>
            <person name="Teng J.L.L."/>
            <person name="Lee H.H."/>
            <person name="Lau S.K.P."/>
            <person name="Woo P.C.Y."/>
        </authorList>
    </citation>
    <scope>NUCLEOTIDE SEQUENCE [LARGE SCALE GENOMIC DNA]</scope>
    <source>
        <strain evidence="6 7">HKU70</strain>
    </source>
</reference>
<dbReference type="CDD" id="cd00383">
    <property type="entry name" value="trans_reg_C"/>
    <property type="match status" value="1"/>
</dbReference>
<gene>
    <name evidence="6" type="ORF">FK268_08480</name>
</gene>
<dbReference type="InterPro" id="IPR001867">
    <property type="entry name" value="OmpR/PhoB-type_DNA-bd"/>
</dbReference>
<keyword evidence="7" id="KW-1185">Reference proteome</keyword>
<reference evidence="6 7" key="2">
    <citation type="submission" date="2019-08" db="EMBL/GenBank/DDBJ databases">
        <title>Tsukamurella conjunctivitidis sp. nov., Tsukamurella assacharolytica sp. nov. and Tsukamurella sputae sp. nov. isolated from patients with conjunctivitis, bacteraemia (lymphoma) and respiratory infection (sputum) in Hong Kong.</title>
        <authorList>
            <person name="Fok K.M.N."/>
            <person name="Fong J.Y.H."/>
        </authorList>
    </citation>
    <scope>NUCLEOTIDE SEQUENCE [LARGE SCALE GENOMIC DNA]</scope>
    <source>
        <strain evidence="6 7">HKU70</strain>
    </source>
</reference>
<evidence type="ECO:0000256" key="1">
    <source>
        <dbReference type="ARBA" id="ARBA00023125"/>
    </source>
</evidence>
<dbReference type="AlphaFoldDB" id="A0A5C5RSI3"/>
<organism evidence="6 7">
    <name type="scientific">Tsukamurella sputi</name>
    <dbReference type="NCBI Taxonomy" id="2591848"/>
    <lineage>
        <taxon>Bacteria</taxon>
        <taxon>Bacillati</taxon>
        <taxon>Actinomycetota</taxon>
        <taxon>Actinomycetes</taxon>
        <taxon>Mycobacteriales</taxon>
        <taxon>Tsukamurellaceae</taxon>
        <taxon>Tsukamurella</taxon>
    </lineage>
</organism>
<keyword evidence="1 3" id="KW-0238">DNA-binding</keyword>
<dbReference type="GO" id="GO:0000156">
    <property type="term" value="F:phosphorelay response regulator activity"/>
    <property type="evidence" value="ECO:0007669"/>
    <property type="project" value="TreeGrafter"/>
</dbReference>
<dbReference type="EMBL" id="VIGV01000002">
    <property type="protein sequence ID" value="TWS25231.1"/>
    <property type="molecule type" value="Genomic_DNA"/>
</dbReference>
<dbReference type="SUPFAM" id="SSF52172">
    <property type="entry name" value="CheY-like"/>
    <property type="match status" value="1"/>
</dbReference>
<dbReference type="Proteomes" id="UP000319792">
    <property type="component" value="Unassembled WGS sequence"/>
</dbReference>
<dbReference type="InterPro" id="IPR039420">
    <property type="entry name" value="WalR-like"/>
</dbReference>
<dbReference type="GO" id="GO:0005829">
    <property type="term" value="C:cytosol"/>
    <property type="evidence" value="ECO:0007669"/>
    <property type="project" value="TreeGrafter"/>
</dbReference>
<dbReference type="OrthoDB" id="5242569at2"/>
<evidence type="ECO:0000256" key="3">
    <source>
        <dbReference type="PROSITE-ProRule" id="PRU01091"/>
    </source>
</evidence>
<dbReference type="GO" id="GO:0000976">
    <property type="term" value="F:transcription cis-regulatory region binding"/>
    <property type="evidence" value="ECO:0007669"/>
    <property type="project" value="TreeGrafter"/>
</dbReference>
<dbReference type="SMART" id="SM00862">
    <property type="entry name" value="Trans_reg_C"/>
    <property type="match status" value="1"/>
</dbReference>
<evidence type="ECO:0000256" key="2">
    <source>
        <dbReference type="PROSITE-ProRule" id="PRU00169"/>
    </source>
</evidence>
<dbReference type="Gene3D" id="1.10.10.10">
    <property type="entry name" value="Winged helix-like DNA-binding domain superfamily/Winged helix DNA-binding domain"/>
    <property type="match status" value="1"/>
</dbReference>
<feature type="domain" description="OmpR/PhoB-type" evidence="5">
    <location>
        <begin position="125"/>
        <end position="223"/>
    </location>
</feature>
<dbReference type="RefSeq" id="WP_146433048.1">
    <property type="nucleotide sequence ID" value="NZ_VIGV01000002.1"/>
</dbReference>
<evidence type="ECO:0000259" key="5">
    <source>
        <dbReference type="PROSITE" id="PS51755"/>
    </source>
</evidence>
<dbReference type="Gene3D" id="6.10.250.690">
    <property type="match status" value="1"/>
</dbReference>
<accession>A0A5C5RSI3</accession>
<feature type="domain" description="Response regulatory" evidence="4">
    <location>
        <begin position="3"/>
        <end position="117"/>
    </location>
</feature>
<feature type="DNA-binding region" description="OmpR/PhoB-type" evidence="3">
    <location>
        <begin position="125"/>
        <end position="223"/>
    </location>
</feature>
<dbReference type="GO" id="GO:0032993">
    <property type="term" value="C:protein-DNA complex"/>
    <property type="evidence" value="ECO:0007669"/>
    <property type="project" value="TreeGrafter"/>
</dbReference>
<comment type="caution">
    <text evidence="6">The sequence shown here is derived from an EMBL/GenBank/DDBJ whole genome shotgun (WGS) entry which is preliminary data.</text>
</comment>
<dbReference type="PANTHER" id="PTHR48111:SF36">
    <property type="entry name" value="TRANSCRIPTIONAL REGULATORY PROTEIN CUTR"/>
    <property type="match status" value="1"/>
</dbReference>
<evidence type="ECO:0000313" key="7">
    <source>
        <dbReference type="Proteomes" id="UP000319792"/>
    </source>
</evidence>
<dbReference type="InterPro" id="IPR036388">
    <property type="entry name" value="WH-like_DNA-bd_sf"/>
</dbReference>
<protein>
    <submittedName>
        <fullName evidence="6">Response regulator transcription factor</fullName>
    </submittedName>
</protein>
<dbReference type="PROSITE" id="PS51755">
    <property type="entry name" value="OMPR_PHOB"/>
    <property type="match status" value="1"/>
</dbReference>
<dbReference type="InterPro" id="IPR011006">
    <property type="entry name" value="CheY-like_superfamily"/>
</dbReference>
<feature type="modified residue" description="4-aspartylphosphate" evidence="2">
    <location>
        <position position="52"/>
    </location>
</feature>
<sequence>MPRILIADDDQRLVRGLAEGLGCEGYAVETATDGAAALLAAEVTRFDVIVLDVQMPLRNGHQVVRALRAREDWTPVLMLTAKDGEYDEADGLDAGADDYLTKPFSYVVLLARLRTLLRRARAPRPVVLVVGDLELDVAARTVARGGTSIALTAKEFEMLATLARQPGRPVSKTDLAASVWDEAADVADNRIEVHISALRRKVDAPFGTASIETLRGYGYRVRP</sequence>
<dbReference type="PROSITE" id="PS50110">
    <property type="entry name" value="RESPONSE_REGULATORY"/>
    <property type="match status" value="1"/>
</dbReference>